<evidence type="ECO:0000313" key="1">
    <source>
        <dbReference type="EMBL" id="AIF82651.1"/>
    </source>
</evidence>
<protein>
    <submittedName>
        <fullName evidence="1">Uncharacterized protein</fullName>
    </submittedName>
</protein>
<dbReference type="RefSeq" id="WP_148699578.1">
    <property type="nucleotide sequence ID" value="NZ_CP007174.1"/>
</dbReference>
<dbReference type="GeneID" id="41596436"/>
<dbReference type="OrthoDB" id="71090at2157"/>
<accession>A0A075MMF2</accession>
<sequence>MAHVLAKLRDVKFEDVKNMLKADMLKHGEQGLYLKHVWRNADDSGEVLFIFQTNDLSRARKYIESIHAQVLKENPQANLPKMTYLDDR</sequence>
<proteinExistence type="predicted"/>
<organism evidence="1 2">
    <name type="scientific">Candidatus Nitrososphaera evergladensis SR1</name>
    <dbReference type="NCBI Taxonomy" id="1459636"/>
    <lineage>
        <taxon>Archaea</taxon>
        <taxon>Nitrososphaerota</taxon>
        <taxon>Nitrososphaeria</taxon>
        <taxon>Nitrososphaerales</taxon>
        <taxon>Nitrososphaeraceae</taxon>
        <taxon>Nitrososphaera</taxon>
    </lineage>
</organism>
<dbReference type="AlphaFoldDB" id="A0A075MMF2"/>
<evidence type="ECO:0000313" key="2">
    <source>
        <dbReference type="Proteomes" id="UP000028194"/>
    </source>
</evidence>
<name>A0A075MMF2_9ARCH</name>
<dbReference type="KEGG" id="nev:NTE_00570"/>
<gene>
    <name evidence="1" type="ORF">NTE_00570</name>
</gene>
<dbReference type="HOGENOM" id="CLU_2490241_0_0_2"/>
<reference evidence="1 2" key="1">
    <citation type="journal article" date="2014" name="PLoS ONE">
        <title>Genome Sequence of Candidatus Nitrososphaera evergladensis from Group I.1b Enriched from Everglades Soil Reveals Novel Genomic Features of the Ammonia-Oxidizing Archaea.</title>
        <authorList>
            <person name="Zhalnina K.V."/>
            <person name="Dias R."/>
            <person name="Leonard M.T."/>
            <person name="Dorr de Quadros P."/>
            <person name="Camargo F.A."/>
            <person name="Drew J.C."/>
            <person name="Farmerie W.G."/>
            <person name="Daroub S.H."/>
            <person name="Triplett E.W."/>
        </authorList>
    </citation>
    <scope>NUCLEOTIDE SEQUENCE [LARGE SCALE GENOMIC DNA]</scope>
    <source>
        <strain evidence="1 2">SR1</strain>
    </source>
</reference>
<dbReference type="EMBL" id="CP007174">
    <property type="protein sequence ID" value="AIF82651.1"/>
    <property type="molecule type" value="Genomic_DNA"/>
</dbReference>
<dbReference type="Proteomes" id="UP000028194">
    <property type="component" value="Chromosome"/>
</dbReference>
<keyword evidence="2" id="KW-1185">Reference proteome</keyword>